<evidence type="ECO:0000313" key="2">
    <source>
        <dbReference type="Proteomes" id="UP001381693"/>
    </source>
</evidence>
<feature type="non-terminal residue" evidence="1">
    <location>
        <position position="1"/>
    </location>
</feature>
<reference evidence="1 2" key="1">
    <citation type="submission" date="2023-11" db="EMBL/GenBank/DDBJ databases">
        <title>Halocaridina rubra genome assembly.</title>
        <authorList>
            <person name="Smith C."/>
        </authorList>
    </citation>
    <scope>NUCLEOTIDE SEQUENCE [LARGE SCALE GENOMIC DNA]</scope>
    <source>
        <strain evidence="1">EP-1</strain>
        <tissue evidence="1">Whole</tissue>
    </source>
</reference>
<gene>
    <name evidence="1" type="ORF">SK128_011466</name>
</gene>
<name>A0AAN9A9P0_HALRR</name>
<sequence length="177" mass="19808">VCILSCLRPAVSREVYDALVRCADVNQILQILQEAQQEKIPISSLPAKLSHIDHPTRNLLRRLGGAGLTDENIDQVLFMREHLARHQRQKMATEATRSNASFTVQLQPGVINLESLKRTIPTHHCDLMPEDGSIDLSTLSISQKGLIQSPSMTMNEEWQAMFGTADDRISPNRTPDN</sequence>
<feature type="non-terminal residue" evidence="1">
    <location>
        <position position="177"/>
    </location>
</feature>
<dbReference type="Proteomes" id="UP001381693">
    <property type="component" value="Unassembled WGS sequence"/>
</dbReference>
<comment type="caution">
    <text evidence="1">The sequence shown here is derived from an EMBL/GenBank/DDBJ whole genome shotgun (WGS) entry which is preliminary data.</text>
</comment>
<proteinExistence type="predicted"/>
<accession>A0AAN9A9P0</accession>
<protein>
    <submittedName>
        <fullName evidence="1">Uncharacterized protein</fullName>
    </submittedName>
</protein>
<dbReference type="AlphaFoldDB" id="A0AAN9A9P0"/>
<keyword evidence="2" id="KW-1185">Reference proteome</keyword>
<organism evidence="1 2">
    <name type="scientific">Halocaridina rubra</name>
    <name type="common">Hawaiian red shrimp</name>
    <dbReference type="NCBI Taxonomy" id="373956"/>
    <lineage>
        <taxon>Eukaryota</taxon>
        <taxon>Metazoa</taxon>
        <taxon>Ecdysozoa</taxon>
        <taxon>Arthropoda</taxon>
        <taxon>Crustacea</taxon>
        <taxon>Multicrustacea</taxon>
        <taxon>Malacostraca</taxon>
        <taxon>Eumalacostraca</taxon>
        <taxon>Eucarida</taxon>
        <taxon>Decapoda</taxon>
        <taxon>Pleocyemata</taxon>
        <taxon>Caridea</taxon>
        <taxon>Atyoidea</taxon>
        <taxon>Atyidae</taxon>
        <taxon>Halocaridina</taxon>
    </lineage>
</organism>
<dbReference type="EMBL" id="JAXCGZ010006499">
    <property type="protein sequence ID" value="KAK7079718.1"/>
    <property type="molecule type" value="Genomic_DNA"/>
</dbReference>
<evidence type="ECO:0000313" key="1">
    <source>
        <dbReference type="EMBL" id="KAK7079718.1"/>
    </source>
</evidence>